<comment type="caution">
    <text evidence="2">The sequence shown here is derived from an EMBL/GenBank/DDBJ whole genome shotgun (WGS) entry which is preliminary data.</text>
</comment>
<evidence type="ECO:0000313" key="3">
    <source>
        <dbReference type="Proteomes" id="UP001293593"/>
    </source>
</evidence>
<dbReference type="PANTHER" id="PTHR36078:SF2">
    <property type="entry name" value="OS09G0473966 PROTEIN"/>
    <property type="match status" value="1"/>
</dbReference>
<protein>
    <submittedName>
        <fullName evidence="2">Uncharacterized protein</fullName>
    </submittedName>
</protein>
<sequence>MATQPSPPPSASNSANSAAHSPSTNQAEIADSNGVFHGDEKPDLTEGLNDLDSAHYIERFEKYEADYTRRLIAKYFSGKTLNGGNIFDEQVTIDDEVIKPSRLPCFHSYANPIVGFEEQCSNGSTPGVETPPNISNGKHIMKNG</sequence>
<feature type="compositionally biased region" description="Pro residues" evidence="1">
    <location>
        <begin position="1"/>
        <end position="10"/>
    </location>
</feature>
<dbReference type="AlphaFoldDB" id="A0AAE1IP11"/>
<name>A0AAE1IP11_9FABA</name>
<feature type="region of interest" description="Disordered" evidence="1">
    <location>
        <begin position="122"/>
        <end position="144"/>
    </location>
</feature>
<feature type="compositionally biased region" description="Polar residues" evidence="1">
    <location>
        <begin position="122"/>
        <end position="136"/>
    </location>
</feature>
<dbReference type="Proteomes" id="UP001293593">
    <property type="component" value="Unassembled WGS sequence"/>
</dbReference>
<gene>
    <name evidence="2" type="ORF">QN277_014552</name>
</gene>
<keyword evidence="3" id="KW-1185">Reference proteome</keyword>
<evidence type="ECO:0000256" key="1">
    <source>
        <dbReference type="SAM" id="MobiDB-lite"/>
    </source>
</evidence>
<proteinExistence type="predicted"/>
<feature type="region of interest" description="Disordered" evidence="1">
    <location>
        <begin position="1"/>
        <end position="49"/>
    </location>
</feature>
<evidence type="ECO:0000313" key="2">
    <source>
        <dbReference type="EMBL" id="KAK4252568.1"/>
    </source>
</evidence>
<dbReference type="PANTHER" id="PTHR36078">
    <property type="entry name" value="BNACNNG21220D PROTEIN"/>
    <property type="match status" value="1"/>
</dbReference>
<organism evidence="2 3">
    <name type="scientific">Acacia crassicarpa</name>
    <name type="common">northern wattle</name>
    <dbReference type="NCBI Taxonomy" id="499986"/>
    <lineage>
        <taxon>Eukaryota</taxon>
        <taxon>Viridiplantae</taxon>
        <taxon>Streptophyta</taxon>
        <taxon>Embryophyta</taxon>
        <taxon>Tracheophyta</taxon>
        <taxon>Spermatophyta</taxon>
        <taxon>Magnoliopsida</taxon>
        <taxon>eudicotyledons</taxon>
        <taxon>Gunneridae</taxon>
        <taxon>Pentapetalae</taxon>
        <taxon>rosids</taxon>
        <taxon>fabids</taxon>
        <taxon>Fabales</taxon>
        <taxon>Fabaceae</taxon>
        <taxon>Caesalpinioideae</taxon>
        <taxon>mimosoid clade</taxon>
        <taxon>Acacieae</taxon>
        <taxon>Acacia</taxon>
    </lineage>
</organism>
<feature type="compositionally biased region" description="Low complexity" evidence="1">
    <location>
        <begin position="11"/>
        <end position="23"/>
    </location>
</feature>
<dbReference type="EMBL" id="JAWXYG010000023">
    <property type="protein sequence ID" value="KAK4252568.1"/>
    <property type="molecule type" value="Genomic_DNA"/>
</dbReference>
<reference evidence="2" key="1">
    <citation type="submission" date="2023-10" db="EMBL/GenBank/DDBJ databases">
        <title>Chromosome-level genome of the transformable northern wattle, Acacia crassicarpa.</title>
        <authorList>
            <person name="Massaro I."/>
            <person name="Sinha N.R."/>
            <person name="Poethig S."/>
            <person name="Leichty A.R."/>
        </authorList>
    </citation>
    <scope>NUCLEOTIDE SEQUENCE</scope>
    <source>
        <strain evidence="2">Acra3RX</strain>
        <tissue evidence="2">Leaf</tissue>
    </source>
</reference>
<accession>A0AAE1IP11</accession>